<dbReference type="PANTHER" id="PTHR30146">
    <property type="entry name" value="LACI-RELATED TRANSCRIPTIONAL REPRESSOR"/>
    <property type="match status" value="1"/>
</dbReference>
<organism evidence="5 6">
    <name type="scientific">Microbacterium hatanonis</name>
    <dbReference type="NCBI Taxonomy" id="404366"/>
    <lineage>
        <taxon>Bacteria</taxon>
        <taxon>Bacillati</taxon>
        <taxon>Actinomycetota</taxon>
        <taxon>Actinomycetes</taxon>
        <taxon>Micrococcales</taxon>
        <taxon>Microbacteriaceae</taxon>
        <taxon>Microbacterium</taxon>
    </lineage>
</organism>
<evidence type="ECO:0000256" key="1">
    <source>
        <dbReference type="ARBA" id="ARBA00023015"/>
    </source>
</evidence>
<keyword evidence="2" id="KW-0238">DNA-binding</keyword>
<dbReference type="SMART" id="SM00420">
    <property type="entry name" value="HTH_DEOR"/>
    <property type="match status" value="1"/>
</dbReference>
<dbReference type="SUPFAM" id="SSF53822">
    <property type="entry name" value="Periplasmic binding protein-like I"/>
    <property type="match status" value="1"/>
</dbReference>
<keyword evidence="6" id="KW-1185">Reference proteome</keyword>
<evidence type="ECO:0000259" key="4">
    <source>
        <dbReference type="PROSITE" id="PS51000"/>
    </source>
</evidence>
<dbReference type="AlphaFoldDB" id="A0A5C8HXE1"/>
<protein>
    <submittedName>
        <fullName evidence="5">DeoR family transcriptional regulator</fullName>
    </submittedName>
</protein>
<sequence>MTDQLQHPPLAAERRAHVLAALARDGAVRVSQLLADLGVAPVTLRRDLAQMEGEGLLQRVHGGAVATGGTPHLSDVVPASLPDVDAGAIAVLVPSLNYYWPGVVRGMEEEARRLGVRLLLRGASYELQDERPVLERLVATEDVRGIIAAPNTDTPHAQDVIQWLYDSGIPSVLVERDAVVYPEGRPVESVVSDHAFGAVLAARHLAELGHTKVGLVLSRNSPTSRRIATGWHAACEELGLMPGHGIEEVLPDRGSADFSSVVDHTLDAVLKARTTGLLVHSDPEAMAIVDLALNRGISVPGDLSVIAYDDEVAQLFSPALTAVSPPRATVGHAAVDLLAKRISSPDRPTHRVVISPTLMVRQSTAAPRNT</sequence>
<dbReference type="PRINTS" id="PR00037">
    <property type="entry name" value="HTHLACR"/>
</dbReference>
<evidence type="ECO:0000256" key="3">
    <source>
        <dbReference type="ARBA" id="ARBA00023163"/>
    </source>
</evidence>
<dbReference type="CDD" id="cd06267">
    <property type="entry name" value="PBP1_LacI_sugar_binding-like"/>
    <property type="match status" value="1"/>
</dbReference>
<dbReference type="PROSITE" id="PS51000">
    <property type="entry name" value="HTH_DEOR_2"/>
    <property type="match status" value="1"/>
</dbReference>
<evidence type="ECO:0000256" key="2">
    <source>
        <dbReference type="ARBA" id="ARBA00023125"/>
    </source>
</evidence>
<dbReference type="Gene3D" id="1.10.10.10">
    <property type="entry name" value="Winged helix-like DNA-binding domain superfamily/Winged helix DNA-binding domain"/>
    <property type="match status" value="1"/>
</dbReference>
<dbReference type="InterPro" id="IPR018356">
    <property type="entry name" value="Tscrpt_reg_HTH_DeoR_CS"/>
</dbReference>
<comment type="caution">
    <text evidence="5">The sequence shown here is derived from an EMBL/GenBank/DDBJ whole genome shotgun (WGS) entry which is preliminary data.</text>
</comment>
<dbReference type="EMBL" id="VRSV01000002">
    <property type="protein sequence ID" value="TXK09735.1"/>
    <property type="molecule type" value="Genomic_DNA"/>
</dbReference>
<dbReference type="PANTHER" id="PTHR30146:SF155">
    <property type="entry name" value="ALANINE RACEMASE"/>
    <property type="match status" value="1"/>
</dbReference>
<evidence type="ECO:0000313" key="5">
    <source>
        <dbReference type="EMBL" id="TXK09735.1"/>
    </source>
</evidence>
<dbReference type="InterPro" id="IPR036388">
    <property type="entry name" value="WH-like_DNA-bd_sf"/>
</dbReference>
<dbReference type="InterPro" id="IPR028082">
    <property type="entry name" value="Peripla_BP_I"/>
</dbReference>
<dbReference type="GO" id="GO:0000976">
    <property type="term" value="F:transcription cis-regulatory region binding"/>
    <property type="evidence" value="ECO:0007669"/>
    <property type="project" value="TreeGrafter"/>
</dbReference>
<dbReference type="GO" id="GO:0003700">
    <property type="term" value="F:DNA-binding transcription factor activity"/>
    <property type="evidence" value="ECO:0007669"/>
    <property type="project" value="InterPro"/>
</dbReference>
<proteinExistence type="predicted"/>
<dbReference type="InterPro" id="IPR001034">
    <property type="entry name" value="DeoR_HTH"/>
</dbReference>
<dbReference type="PROSITE" id="PS00894">
    <property type="entry name" value="HTH_DEOR_1"/>
    <property type="match status" value="1"/>
</dbReference>
<keyword evidence="3" id="KW-0804">Transcription</keyword>
<dbReference type="InterPro" id="IPR046335">
    <property type="entry name" value="LacI/GalR-like_sensor"/>
</dbReference>
<dbReference type="Pfam" id="PF08220">
    <property type="entry name" value="HTH_DeoR"/>
    <property type="match status" value="1"/>
</dbReference>
<dbReference type="Proteomes" id="UP000321034">
    <property type="component" value="Unassembled WGS sequence"/>
</dbReference>
<name>A0A5C8HXE1_9MICO</name>
<dbReference type="Gene3D" id="3.40.50.2300">
    <property type="match status" value="2"/>
</dbReference>
<gene>
    <name evidence="5" type="ORF">FVP77_12610</name>
</gene>
<dbReference type="SUPFAM" id="SSF46785">
    <property type="entry name" value="Winged helix' DNA-binding domain"/>
    <property type="match status" value="1"/>
</dbReference>
<feature type="domain" description="HTH deoR-type" evidence="4">
    <location>
        <begin position="11"/>
        <end position="66"/>
    </location>
</feature>
<keyword evidence="1" id="KW-0805">Transcription regulation</keyword>
<dbReference type="InterPro" id="IPR036390">
    <property type="entry name" value="WH_DNA-bd_sf"/>
</dbReference>
<dbReference type="Pfam" id="PF13377">
    <property type="entry name" value="Peripla_BP_3"/>
    <property type="match status" value="1"/>
</dbReference>
<reference evidence="5 6" key="1">
    <citation type="submission" date="2019-08" db="EMBL/GenBank/DDBJ databases">
        <authorList>
            <person name="Dong K."/>
        </authorList>
    </citation>
    <scope>NUCLEOTIDE SEQUENCE [LARGE SCALE GENOMIC DNA]</scope>
    <source>
        <strain evidence="5 6">JCM14558</strain>
    </source>
</reference>
<dbReference type="RefSeq" id="WP_147894937.1">
    <property type="nucleotide sequence ID" value="NZ_BAAANR010000001.1"/>
</dbReference>
<evidence type="ECO:0000313" key="6">
    <source>
        <dbReference type="Proteomes" id="UP000321034"/>
    </source>
</evidence>
<dbReference type="OrthoDB" id="3252280at2"/>
<accession>A0A5C8HXE1</accession>